<accession>A0ABD1ZSN7</accession>
<comment type="caution">
    <text evidence="2">The sequence shown here is derived from an EMBL/GenBank/DDBJ whole genome shotgun (WGS) entry which is preliminary data.</text>
</comment>
<evidence type="ECO:0000256" key="1">
    <source>
        <dbReference type="SAM" id="Coils"/>
    </source>
</evidence>
<gene>
    <name evidence="2" type="ORF">R1flu_022360</name>
</gene>
<feature type="coiled-coil region" evidence="1">
    <location>
        <begin position="57"/>
        <end position="84"/>
    </location>
</feature>
<evidence type="ECO:0000313" key="3">
    <source>
        <dbReference type="Proteomes" id="UP001605036"/>
    </source>
</evidence>
<sequence>MDDEARHEHCVAFSNSLQRIAKVIESTRSSEVSVIVAEVLKLIRGFKIIGKLYADQLVMKAQEVRSLKMEKQALEREVQKLLFQLSSQVTSVVSKSGQPVARRAATTVKPATLEQLLGIEFESLGRMKDLHLEDHRECLKENSRLEIRLRETENQAAKSVKERRELVKTHTQEISEVKDDYKRLDGETVRLRKERSRLEEQLRMATLKNERFVEIRKSHSKLKTT</sequence>
<dbReference type="EMBL" id="JBHFFA010000001">
    <property type="protein sequence ID" value="KAL2654232.1"/>
    <property type="molecule type" value="Genomic_DNA"/>
</dbReference>
<feature type="coiled-coil region" evidence="1">
    <location>
        <begin position="135"/>
        <end position="208"/>
    </location>
</feature>
<dbReference type="Proteomes" id="UP001605036">
    <property type="component" value="Unassembled WGS sequence"/>
</dbReference>
<keyword evidence="1" id="KW-0175">Coiled coil</keyword>
<organism evidence="2 3">
    <name type="scientific">Riccia fluitans</name>
    <dbReference type="NCBI Taxonomy" id="41844"/>
    <lineage>
        <taxon>Eukaryota</taxon>
        <taxon>Viridiplantae</taxon>
        <taxon>Streptophyta</taxon>
        <taxon>Embryophyta</taxon>
        <taxon>Marchantiophyta</taxon>
        <taxon>Marchantiopsida</taxon>
        <taxon>Marchantiidae</taxon>
        <taxon>Marchantiales</taxon>
        <taxon>Ricciaceae</taxon>
        <taxon>Riccia</taxon>
    </lineage>
</organism>
<protein>
    <submittedName>
        <fullName evidence="2">Uncharacterized protein</fullName>
    </submittedName>
</protein>
<reference evidence="2 3" key="1">
    <citation type="submission" date="2024-09" db="EMBL/GenBank/DDBJ databases">
        <title>Chromosome-scale assembly of Riccia fluitans.</title>
        <authorList>
            <person name="Paukszto L."/>
            <person name="Sawicki J."/>
            <person name="Karawczyk K."/>
            <person name="Piernik-Szablinska J."/>
            <person name="Szczecinska M."/>
            <person name="Mazdziarz M."/>
        </authorList>
    </citation>
    <scope>NUCLEOTIDE SEQUENCE [LARGE SCALE GENOMIC DNA]</scope>
    <source>
        <strain evidence="2">Rf_01</strain>
        <tissue evidence="2">Aerial parts of the thallus</tissue>
    </source>
</reference>
<dbReference type="AlphaFoldDB" id="A0ABD1ZSN7"/>
<name>A0ABD1ZSN7_9MARC</name>
<keyword evidence="3" id="KW-1185">Reference proteome</keyword>
<evidence type="ECO:0000313" key="2">
    <source>
        <dbReference type="EMBL" id="KAL2654232.1"/>
    </source>
</evidence>
<proteinExistence type="predicted"/>